<dbReference type="Proteomes" id="UP000177025">
    <property type="component" value="Unassembled WGS sequence"/>
</dbReference>
<dbReference type="Gene3D" id="3.40.50.300">
    <property type="entry name" value="P-loop containing nucleotide triphosphate hydrolases"/>
    <property type="match status" value="1"/>
</dbReference>
<dbReference type="Pfam" id="PF01761">
    <property type="entry name" value="DHQ_synthase"/>
    <property type="match status" value="1"/>
</dbReference>
<keyword evidence="8" id="KW-0479">Metal-binding</keyword>
<evidence type="ECO:0000256" key="16">
    <source>
        <dbReference type="ARBA" id="ARBA00023268"/>
    </source>
</evidence>
<evidence type="ECO:0000313" key="21">
    <source>
        <dbReference type="EMBL" id="OGC39034.1"/>
    </source>
</evidence>
<feature type="non-terminal residue" evidence="21">
    <location>
        <position position="1"/>
    </location>
</feature>
<comment type="cofactor">
    <cofactor evidence="3">
        <name>Zn(2+)</name>
        <dbReference type="ChEBI" id="CHEBI:29105"/>
    </cofactor>
</comment>
<evidence type="ECO:0000256" key="8">
    <source>
        <dbReference type="ARBA" id="ARBA00022723"/>
    </source>
</evidence>
<dbReference type="GO" id="GO:0004765">
    <property type="term" value="F:shikimate kinase activity"/>
    <property type="evidence" value="ECO:0007669"/>
    <property type="project" value="UniProtKB-EC"/>
</dbReference>
<dbReference type="CDD" id="cd00464">
    <property type="entry name" value="SK"/>
    <property type="match status" value="1"/>
</dbReference>
<dbReference type="InterPro" id="IPR023000">
    <property type="entry name" value="Shikimate_kinase_CS"/>
</dbReference>
<comment type="pathway">
    <text evidence="4">Metabolic intermediate biosynthesis; chorismate biosynthesis; chorismate from D-erythrose 4-phosphate and phosphoenolpyruvate: step 5/7.</text>
</comment>
<dbReference type="InterPro" id="IPR050071">
    <property type="entry name" value="Dehydroquinate_synthase"/>
</dbReference>
<dbReference type="PANTHER" id="PTHR43622:SF1">
    <property type="entry name" value="3-DEHYDROQUINATE SYNTHASE"/>
    <property type="match status" value="1"/>
</dbReference>
<keyword evidence="5" id="KW-0963">Cytoplasm</keyword>
<evidence type="ECO:0000259" key="19">
    <source>
        <dbReference type="Pfam" id="PF01761"/>
    </source>
</evidence>
<dbReference type="InterPro" id="IPR027417">
    <property type="entry name" value="P-loop_NTPase"/>
</dbReference>
<dbReference type="EMBL" id="MEUM01000154">
    <property type="protein sequence ID" value="OGC39034.1"/>
    <property type="molecule type" value="Genomic_DNA"/>
</dbReference>
<proteinExistence type="inferred from homology"/>
<evidence type="ECO:0000256" key="3">
    <source>
        <dbReference type="ARBA" id="ARBA00001947"/>
    </source>
</evidence>
<evidence type="ECO:0000256" key="10">
    <source>
        <dbReference type="ARBA" id="ARBA00022777"/>
    </source>
</evidence>
<dbReference type="Gene3D" id="1.20.1090.10">
    <property type="entry name" value="Dehydroquinate synthase-like - alpha domain"/>
    <property type="match status" value="1"/>
</dbReference>
<keyword evidence="7" id="KW-0808">Transferase</keyword>
<evidence type="ECO:0000256" key="9">
    <source>
        <dbReference type="ARBA" id="ARBA00022741"/>
    </source>
</evidence>
<dbReference type="AlphaFoldDB" id="A0A1F4U251"/>
<dbReference type="HAMAP" id="MF_00110">
    <property type="entry name" value="DHQ_synthase"/>
    <property type="match status" value="1"/>
</dbReference>
<dbReference type="PROSITE" id="PS01128">
    <property type="entry name" value="SHIKIMATE_KINASE"/>
    <property type="match status" value="1"/>
</dbReference>
<dbReference type="PRINTS" id="PR01100">
    <property type="entry name" value="SHIKIMTKNASE"/>
</dbReference>
<evidence type="ECO:0000256" key="6">
    <source>
        <dbReference type="ARBA" id="ARBA00022605"/>
    </source>
</evidence>
<dbReference type="InterPro" id="IPR000623">
    <property type="entry name" value="Shikimate_kinase/TSH1"/>
</dbReference>
<organism evidence="21 22">
    <name type="scientific">candidate division WOR-3 bacterium RBG_13_43_14</name>
    <dbReference type="NCBI Taxonomy" id="1802590"/>
    <lineage>
        <taxon>Bacteria</taxon>
        <taxon>Bacteria division WOR-3</taxon>
    </lineage>
</organism>
<reference evidence="21 22" key="1">
    <citation type="journal article" date="2016" name="Nat. Commun.">
        <title>Thousands of microbial genomes shed light on interconnected biogeochemical processes in an aquifer system.</title>
        <authorList>
            <person name="Anantharaman K."/>
            <person name="Brown C.T."/>
            <person name="Hug L.A."/>
            <person name="Sharon I."/>
            <person name="Castelle C.J."/>
            <person name="Probst A.J."/>
            <person name="Thomas B.C."/>
            <person name="Singh A."/>
            <person name="Wilkins M.J."/>
            <person name="Karaoz U."/>
            <person name="Brodie E.L."/>
            <person name="Williams K.H."/>
            <person name="Hubbard S.S."/>
            <person name="Banfield J.F."/>
        </authorList>
    </citation>
    <scope>NUCLEOTIDE SEQUENCE [LARGE SCALE GENOMIC DNA]</scope>
</reference>
<dbReference type="SUPFAM" id="SSF56796">
    <property type="entry name" value="Dehydroquinate synthase-like"/>
    <property type="match status" value="1"/>
</dbReference>
<dbReference type="InterPro" id="IPR056179">
    <property type="entry name" value="DHQS_C"/>
</dbReference>
<dbReference type="GO" id="GO:0005737">
    <property type="term" value="C:cytoplasm"/>
    <property type="evidence" value="ECO:0007669"/>
    <property type="project" value="InterPro"/>
</dbReference>
<name>A0A1F4U251_UNCW3</name>
<keyword evidence="9" id="KW-0547">Nucleotide-binding</keyword>
<dbReference type="Pfam" id="PF01202">
    <property type="entry name" value="SKI"/>
    <property type="match status" value="1"/>
</dbReference>
<evidence type="ECO:0000256" key="13">
    <source>
        <dbReference type="ARBA" id="ARBA00023027"/>
    </source>
</evidence>
<keyword evidence="6" id="KW-0028">Amino-acid biosynthesis</keyword>
<accession>A0A1F4U251</accession>
<comment type="catalytic activity">
    <reaction evidence="17">
        <text>shikimate + ATP = 3-phosphoshikimate + ADP + H(+)</text>
        <dbReference type="Rhea" id="RHEA:13121"/>
        <dbReference type="ChEBI" id="CHEBI:15378"/>
        <dbReference type="ChEBI" id="CHEBI:30616"/>
        <dbReference type="ChEBI" id="CHEBI:36208"/>
        <dbReference type="ChEBI" id="CHEBI:145989"/>
        <dbReference type="ChEBI" id="CHEBI:456216"/>
        <dbReference type="EC" id="2.7.1.71"/>
    </reaction>
</comment>
<keyword evidence="15" id="KW-0456">Lyase</keyword>
<keyword evidence="16" id="KW-0511">Multifunctional enzyme</keyword>
<keyword evidence="13" id="KW-0520">NAD</keyword>
<keyword evidence="14" id="KW-0057">Aromatic amino acid biosynthesis</keyword>
<dbReference type="FunFam" id="3.40.50.1970:FF:000007">
    <property type="entry name" value="Pentafunctional AROM polypeptide"/>
    <property type="match status" value="1"/>
</dbReference>
<keyword evidence="10" id="KW-0418">Kinase</keyword>
<dbReference type="GO" id="GO:0046872">
    <property type="term" value="F:metal ion binding"/>
    <property type="evidence" value="ECO:0007669"/>
    <property type="project" value="UniProtKB-KW"/>
</dbReference>
<dbReference type="GO" id="GO:0003856">
    <property type="term" value="F:3-dehydroquinate synthase activity"/>
    <property type="evidence" value="ECO:0007669"/>
    <property type="project" value="UniProtKB-UniRule"/>
</dbReference>
<dbReference type="UniPathway" id="UPA00053">
    <property type="reaction ID" value="UER00088"/>
</dbReference>
<evidence type="ECO:0000256" key="14">
    <source>
        <dbReference type="ARBA" id="ARBA00023141"/>
    </source>
</evidence>
<feature type="domain" description="3-dehydroquinate synthase N-terminal" evidence="19">
    <location>
        <begin position="227"/>
        <end position="337"/>
    </location>
</feature>
<protein>
    <recommendedName>
        <fullName evidence="18">3-dehydroquinate synthase</fullName>
        <ecNumber evidence="18">4.2.3.4</ecNumber>
    </recommendedName>
</protein>
<keyword evidence="11" id="KW-0862">Zinc</keyword>
<evidence type="ECO:0000256" key="4">
    <source>
        <dbReference type="ARBA" id="ARBA00004842"/>
    </source>
</evidence>
<dbReference type="GO" id="GO:0009073">
    <property type="term" value="P:aromatic amino acid family biosynthetic process"/>
    <property type="evidence" value="ECO:0007669"/>
    <property type="project" value="UniProtKB-KW"/>
</dbReference>
<dbReference type="InterPro" id="IPR016037">
    <property type="entry name" value="DHQ_synth_AroB"/>
</dbReference>
<evidence type="ECO:0000256" key="18">
    <source>
        <dbReference type="NCBIfam" id="TIGR01357"/>
    </source>
</evidence>
<dbReference type="InterPro" id="IPR031322">
    <property type="entry name" value="Shikimate/glucono_kinase"/>
</dbReference>
<evidence type="ECO:0000256" key="15">
    <source>
        <dbReference type="ARBA" id="ARBA00023239"/>
    </source>
</evidence>
<dbReference type="SUPFAM" id="SSF52540">
    <property type="entry name" value="P-loop containing nucleoside triphosphate hydrolases"/>
    <property type="match status" value="1"/>
</dbReference>
<sequence>GAGKDTIGKMLALKTGLGFLSTDEFIEISESRSISDIFRIKGEDYFRRKETSVLKAIQRLPNLIIATGGGMVMLEKNRRIIKKMGTIIHLDAGMSVLLVRTRIDRQRPLTKNRKYLKKLFRRRRGLYDFCDYRIDTENRTPTEIAKILMKKINLKSCRGRSNIQRYIIKIDRKKYPVLIGNNILAPALRTVLESKKIAIISNPLVSSLYRSKLVKALKKKHSDIHEFILPDGEKYKNVNSALKTYNYLLKNAFDRSDMIIALGGGVISDLAGFAASTYKRGIKYVIIPTTLMGQVDAAIGGKTGIDMMVKNSIGTFYQPDLVIIDIDFIKTLSRQHFIGGLAEVVKYGAIRDSALFLLLEEKIDLIKKRDPEILKEIITRCIEIKSKVVARDEREQTGHRLILNFGHTIGHAIECLSQYNIDHGAAVAIGMVLEAGIANKLGFLTGHEQQRLKDLISNFGLPVQLPQNIKSTGINECIRQDKKQRNSRIQLPLLIGIGKIKIREVKWEKLS</sequence>
<dbReference type="NCBIfam" id="TIGR01357">
    <property type="entry name" value="aroB"/>
    <property type="match status" value="1"/>
</dbReference>
<evidence type="ECO:0000256" key="7">
    <source>
        <dbReference type="ARBA" id="ARBA00022679"/>
    </source>
</evidence>
<dbReference type="GO" id="GO:0005524">
    <property type="term" value="F:ATP binding"/>
    <property type="evidence" value="ECO:0007669"/>
    <property type="project" value="UniProtKB-KW"/>
</dbReference>
<dbReference type="EC" id="4.2.3.4" evidence="18"/>
<evidence type="ECO:0000313" key="22">
    <source>
        <dbReference type="Proteomes" id="UP000177025"/>
    </source>
</evidence>
<gene>
    <name evidence="21" type="ORF">A2Y85_03785</name>
</gene>
<comment type="cofactor">
    <cofactor evidence="2">
        <name>Co(2+)</name>
        <dbReference type="ChEBI" id="CHEBI:48828"/>
    </cofactor>
</comment>
<dbReference type="PANTHER" id="PTHR43622">
    <property type="entry name" value="3-DEHYDROQUINATE SYNTHASE"/>
    <property type="match status" value="1"/>
</dbReference>
<comment type="caution">
    <text evidence="21">The sequence shown here is derived from an EMBL/GenBank/DDBJ whole genome shotgun (WGS) entry which is preliminary data.</text>
</comment>
<dbReference type="GO" id="GO:0009423">
    <property type="term" value="P:chorismate biosynthetic process"/>
    <property type="evidence" value="ECO:0007669"/>
    <property type="project" value="UniProtKB-UniRule"/>
</dbReference>
<evidence type="ECO:0000256" key="17">
    <source>
        <dbReference type="ARBA" id="ARBA00048567"/>
    </source>
</evidence>
<dbReference type="GO" id="GO:0008652">
    <property type="term" value="P:amino acid biosynthetic process"/>
    <property type="evidence" value="ECO:0007669"/>
    <property type="project" value="UniProtKB-KW"/>
</dbReference>
<dbReference type="Pfam" id="PF24621">
    <property type="entry name" value="DHQS_C"/>
    <property type="match status" value="1"/>
</dbReference>
<feature type="domain" description="3-dehydroquinate synthase C-terminal" evidence="20">
    <location>
        <begin position="340"/>
        <end position="483"/>
    </location>
</feature>
<keyword evidence="12" id="KW-0067">ATP-binding</keyword>
<dbReference type="HAMAP" id="MF_00109">
    <property type="entry name" value="Shikimate_kinase"/>
    <property type="match status" value="1"/>
</dbReference>
<dbReference type="InterPro" id="IPR030960">
    <property type="entry name" value="DHQS/DOIS_N"/>
</dbReference>
<dbReference type="Gene3D" id="3.40.50.1970">
    <property type="match status" value="1"/>
</dbReference>
<evidence type="ECO:0000256" key="2">
    <source>
        <dbReference type="ARBA" id="ARBA00001941"/>
    </source>
</evidence>
<evidence type="ECO:0000256" key="12">
    <source>
        <dbReference type="ARBA" id="ARBA00022840"/>
    </source>
</evidence>
<evidence type="ECO:0000256" key="1">
    <source>
        <dbReference type="ARBA" id="ARBA00001911"/>
    </source>
</evidence>
<evidence type="ECO:0000256" key="11">
    <source>
        <dbReference type="ARBA" id="ARBA00022833"/>
    </source>
</evidence>
<dbReference type="CDD" id="cd08195">
    <property type="entry name" value="DHQS"/>
    <property type="match status" value="1"/>
</dbReference>
<evidence type="ECO:0000259" key="20">
    <source>
        <dbReference type="Pfam" id="PF24621"/>
    </source>
</evidence>
<evidence type="ECO:0000256" key="5">
    <source>
        <dbReference type="ARBA" id="ARBA00022490"/>
    </source>
</evidence>
<comment type="cofactor">
    <cofactor evidence="1">
        <name>NAD(+)</name>
        <dbReference type="ChEBI" id="CHEBI:57540"/>
    </cofactor>
</comment>